<organism evidence="3">
    <name type="scientific">freshwater metagenome</name>
    <dbReference type="NCBI Taxonomy" id="449393"/>
    <lineage>
        <taxon>unclassified sequences</taxon>
        <taxon>metagenomes</taxon>
        <taxon>ecological metagenomes</taxon>
    </lineage>
</organism>
<dbReference type="CDD" id="cd00063">
    <property type="entry name" value="FN3"/>
    <property type="match status" value="1"/>
</dbReference>
<evidence type="ECO:0000256" key="1">
    <source>
        <dbReference type="ARBA" id="ARBA00022536"/>
    </source>
</evidence>
<dbReference type="Gene3D" id="3.90.215.10">
    <property type="entry name" value="Gamma Fibrinogen, chain A, domain 1"/>
    <property type="match status" value="1"/>
</dbReference>
<dbReference type="Pfam" id="PF00041">
    <property type="entry name" value="fn3"/>
    <property type="match status" value="1"/>
</dbReference>
<proteinExistence type="predicted"/>
<dbReference type="SMART" id="SM00060">
    <property type="entry name" value="FN3"/>
    <property type="match status" value="1"/>
</dbReference>
<dbReference type="SUPFAM" id="SSF49265">
    <property type="entry name" value="Fibronectin type III"/>
    <property type="match status" value="1"/>
</dbReference>
<dbReference type="Gene3D" id="2.60.40.10">
    <property type="entry name" value="Immunoglobulins"/>
    <property type="match status" value="1"/>
</dbReference>
<feature type="domain" description="Fibronectin type-III" evidence="2">
    <location>
        <begin position="300"/>
        <end position="397"/>
    </location>
</feature>
<dbReference type="InterPro" id="IPR014716">
    <property type="entry name" value="Fibrinogen_a/b/g_C_1"/>
</dbReference>
<gene>
    <name evidence="3" type="ORF">UFOPK1778_00713</name>
</gene>
<dbReference type="AlphaFoldDB" id="A0A6J6FWM6"/>
<accession>A0A6J6FWM6</accession>
<dbReference type="EMBL" id="CAEZUD010000032">
    <property type="protein sequence ID" value="CAB4591285.1"/>
    <property type="molecule type" value="Genomic_DNA"/>
</dbReference>
<sequence>MSLFQPRLAFVLIGVMLLSTLSPSVQAAQTQEVECQVGTSASCPALSAQEIYNLYGTTTDGTYYLKISGSATQVYLKMDRTNTANGGWILMMKAPRTSTSFYYDSTYFTSNTTSTGSALTNDTTSDGKSSAYNSVPLTGAIVAFSNPAVGSVTNDGDIASNGFGGWVWYETFTAQSMYTRLTTTQNIYSTYATVRNSLYRNSSNTAVFSYQTGYGVYGFNHSTACNTHLFRWGIIWNNEAAEDGSCDDHIGIGLQNGVIQGDQPNWNGVTAASGQNTSNGYNGGLGPMAFQLWGKQADPAFGTPQTLTSTPSATQVNLSWAAPASGTVNEYVVQYKKNSTANWSGASTVRITSPTGSPTASISGLDQGTLYNFRVWARSTSDSSATPLTGNATTGVATISQVTLNTANPVYRSPSILSANVNAVGRATFFAQGKPIPGCKNILTTISLATCTWAPSQRTYVNIMVTYAPVSLPNQSSSSSMTIWVQGRTIGSKKR</sequence>
<dbReference type="PROSITE" id="PS50853">
    <property type="entry name" value="FN3"/>
    <property type="match status" value="1"/>
</dbReference>
<dbReference type="InterPro" id="IPR013783">
    <property type="entry name" value="Ig-like_fold"/>
</dbReference>
<reference evidence="3" key="1">
    <citation type="submission" date="2020-05" db="EMBL/GenBank/DDBJ databases">
        <authorList>
            <person name="Chiriac C."/>
            <person name="Salcher M."/>
            <person name="Ghai R."/>
            <person name="Kavagutti S V."/>
        </authorList>
    </citation>
    <scope>NUCLEOTIDE SEQUENCE</scope>
</reference>
<evidence type="ECO:0000313" key="3">
    <source>
        <dbReference type="EMBL" id="CAB4591285.1"/>
    </source>
</evidence>
<protein>
    <submittedName>
        <fullName evidence="3">Unannotated protein</fullName>
    </submittedName>
</protein>
<name>A0A6J6FWM6_9ZZZZ</name>
<keyword evidence="1" id="KW-0245">EGF-like domain</keyword>
<dbReference type="InterPro" id="IPR036116">
    <property type="entry name" value="FN3_sf"/>
</dbReference>
<dbReference type="InterPro" id="IPR003961">
    <property type="entry name" value="FN3_dom"/>
</dbReference>
<evidence type="ECO:0000259" key="2">
    <source>
        <dbReference type="PROSITE" id="PS50853"/>
    </source>
</evidence>